<dbReference type="EMBL" id="CP002839">
    <property type="protein sequence ID" value="AEH36587.1"/>
    <property type="molecule type" value="Genomic_DNA"/>
</dbReference>
<dbReference type="RefSeq" id="WP_013879480.1">
    <property type="nucleotide sequence ID" value="NC_015666.1"/>
</dbReference>
<dbReference type="HOGENOM" id="CLU_100275_2_1_2"/>
<gene>
    <name evidence="2" type="ordered locus">Halxa_1961</name>
</gene>
<evidence type="ECO:0000313" key="3">
    <source>
        <dbReference type="Proteomes" id="UP000006794"/>
    </source>
</evidence>
<organism evidence="2 3">
    <name type="scientific">Halopiger xanaduensis (strain DSM 18323 / JCM 14033 / SH-6)</name>
    <dbReference type="NCBI Taxonomy" id="797210"/>
    <lineage>
        <taxon>Archaea</taxon>
        <taxon>Methanobacteriati</taxon>
        <taxon>Methanobacteriota</taxon>
        <taxon>Stenosarchaea group</taxon>
        <taxon>Halobacteria</taxon>
        <taxon>Halobacteriales</taxon>
        <taxon>Natrialbaceae</taxon>
        <taxon>Halopiger</taxon>
    </lineage>
</organism>
<accession>F8D6J4</accession>
<dbReference type="PANTHER" id="PTHR35368:SF1">
    <property type="entry name" value="HYDROPEROXIDE REDUCTASE"/>
    <property type="match status" value="1"/>
</dbReference>
<protein>
    <submittedName>
        <fullName evidence="2">OsmC family protein</fullName>
    </submittedName>
</protein>
<reference evidence="2 3" key="1">
    <citation type="journal article" date="2012" name="Stand. Genomic Sci.">
        <title>Complete genome sequence of Halopiger xanaduensis type strain (SH-6(T)).</title>
        <authorList>
            <person name="Anderson I."/>
            <person name="Tindall B.J."/>
            <person name="Rohde M."/>
            <person name="Lucas S."/>
            <person name="Han J."/>
            <person name="Lapidus A."/>
            <person name="Cheng J.F."/>
            <person name="Goodwin L."/>
            <person name="Pitluck S."/>
            <person name="Peters L."/>
            <person name="Pati A."/>
            <person name="Mikhailova N."/>
            <person name="Pagani I."/>
            <person name="Teshima H."/>
            <person name="Han C."/>
            <person name="Tapia R."/>
            <person name="Land M."/>
            <person name="Woyke T."/>
            <person name="Klenk H.P."/>
            <person name="Kyrpides N."/>
            <person name="Ivanova N."/>
        </authorList>
    </citation>
    <scope>NUCLEOTIDE SEQUENCE [LARGE SCALE GENOMIC DNA]</scope>
    <source>
        <strain evidence="3">DSM 18323 / JCM 14033 / SH-6</strain>
    </source>
</reference>
<dbReference type="Proteomes" id="UP000006794">
    <property type="component" value="Chromosome"/>
</dbReference>
<evidence type="ECO:0000256" key="1">
    <source>
        <dbReference type="SAM" id="MobiDB-lite"/>
    </source>
</evidence>
<dbReference type="OrthoDB" id="106754at2157"/>
<dbReference type="Pfam" id="PF02566">
    <property type="entry name" value="OsmC"/>
    <property type="match status" value="1"/>
</dbReference>
<dbReference type="InterPro" id="IPR052924">
    <property type="entry name" value="OsmC/Ohr_hydroprdx_reductase"/>
</dbReference>
<dbReference type="PANTHER" id="PTHR35368">
    <property type="entry name" value="HYDROPEROXIDE REDUCTASE"/>
    <property type="match status" value="1"/>
</dbReference>
<dbReference type="InterPro" id="IPR015946">
    <property type="entry name" value="KH_dom-like_a/b"/>
</dbReference>
<dbReference type="AlphaFoldDB" id="F8D6J4"/>
<dbReference type="InterPro" id="IPR003718">
    <property type="entry name" value="OsmC/Ohr_fam"/>
</dbReference>
<dbReference type="eggNOG" id="arCOG03686">
    <property type="taxonomic scope" value="Archaea"/>
</dbReference>
<dbReference type="Gene3D" id="3.30.300.20">
    <property type="match status" value="1"/>
</dbReference>
<dbReference type="KEGG" id="hxa:Halxa_1961"/>
<dbReference type="SUPFAM" id="SSF82784">
    <property type="entry name" value="OsmC-like"/>
    <property type="match status" value="1"/>
</dbReference>
<evidence type="ECO:0000313" key="2">
    <source>
        <dbReference type="EMBL" id="AEH36587.1"/>
    </source>
</evidence>
<dbReference type="InterPro" id="IPR036102">
    <property type="entry name" value="OsmC/Ohrsf"/>
</dbReference>
<keyword evidence="3" id="KW-1185">Reference proteome</keyword>
<dbReference type="NCBIfam" id="NF041052">
    <property type="entry name" value="OsmC_like_Se"/>
    <property type="match status" value="1"/>
</dbReference>
<name>F8D6J4_HALXS</name>
<sequence>MSESENVLPVEVEADRETPTKSTVTARSFELVIDEPEDMGGQDDGPNPLEYLLAGQAGCLNVTASQVAKDMDLALEDLEIEISGEFDVETFQTEQPDDHTGVRNIEVRMDIEADADQETLEEFGERVEKRCPVSNNIAEATDIGLTVERS</sequence>
<feature type="region of interest" description="Disordered" evidence="1">
    <location>
        <begin position="1"/>
        <end position="23"/>
    </location>
</feature>
<dbReference type="GeneID" id="10799293"/>
<proteinExistence type="predicted"/>
<dbReference type="STRING" id="797210.Halxa_1961"/>